<evidence type="ECO:0000256" key="14">
    <source>
        <dbReference type="ARBA" id="ARBA00023157"/>
    </source>
</evidence>
<comment type="subcellular location">
    <subcellularLocation>
        <location evidence="3">Secreted</location>
    </subcellularLocation>
</comment>
<keyword evidence="13" id="KW-0865">Zymogen</keyword>
<comment type="caution">
    <text evidence="17">The sequence shown here is derived from an EMBL/GenBank/DDBJ whole genome shotgun (WGS) entry which is preliminary data.</text>
</comment>
<dbReference type="PANTHER" id="PTHR12253">
    <property type="entry name" value="RH14732P"/>
    <property type="match status" value="1"/>
</dbReference>
<comment type="similarity">
    <text evidence="4">Belongs to the phospholipase A2 family. Group III subfamily.</text>
</comment>
<keyword evidence="12" id="KW-0443">Lipid metabolism</keyword>
<organism evidence="17 18">
    <name type="scientific">Trichonephila inaurata madagascariensis</name>
    <dbReference type="NCBI Taxonomy" id="2747483"/>
    <lineage>
        <taxon>Eukaryota</taxon>
        <taxon>Metazoa</taxon>
        <taxon>Ecdysozoa</taxon>
        <taxon>Arthropoda</taxon>
        <taxon>Chelicerata</taxon>
        <taxon>Arachnida</taxon>
        <taxon>Araneae</taxon>
        <taxon>Araneomorphae</taxon>
        <taxon>Entelegynae</taxon>
        <taxon>Araneoidea</taxon>
        <taxon>Nephilidae</taxon>
        <taxon>Trichonephila</taxon>
        <taxon>Trichonephila inaurata</taxon>
    </lineage>
</organism>
<dbReference type="CDD" id="cd04704">
    <property type="entry name" value="PLA2_bee_venom_like"/>
    <property type="match status" value="1"/>
</dbReference>
<reference evidence="17" key="1">
    <citation type="submission" date="2020-08" db="EMBL/GenBank/DDBJ databases">
        <title>Multicomponent nature underlies the extraordinary mechanical properties of spider dragline silk.</title>
        <authorList>
            <person name="Kono N."/>
            <person name="Nakamura H."/>
            <person name="Mori M."/>
            <person name="Yoshida Y."/>
            <person name="Ohtoshi R."/>
            <person name="Malay A.D."/>
            <person name="Moran D.A.P."/>
            <person name="Tomita M."/>
            <person name="Numata K."/>
            <person name="Arakawa K."/>
        </authorList>
    </citation>
    <scope>NUCLEOTIDE SEQUENCE</scope>
</reference>
<dbReference type="Proteomes" id="UP000886998">
    <property type="component" value="Unassembled WGS sequence"/>
</dbReference>
<dbReference type="Gene3D" id="1.20.90.10">
    <property type="entry name" value="Phospholipase A2 domain"/>
    <property type="match status" value="1"/>
</dbReference>
<evidence type="ECO:0000313" key="17">
    <source>
        <dbReference type="EMBL" id="GFY62306.1"/>
    </source>
</evidence>
<evidence type="ECO:0000259" key="16">
    <source>
        <dbReference type="Pfam" id="PF05826"/>
    </source>
</evidence>
<keyword evidence="9" id="KW-0378">Hydrolase</keyword>
<dbReference type="GO" id="GO:0016042">
    <property type="term" value="P:lipid catabolic process"/>
    <property type="evidence" value="ECO:0007669"/>
    <property type="project" value="UniProtKB-KW"/>
</dbReference>
<evidence type="ECO:0000256" key="10">
    <source>
        <dbReference type="ARBA" id="ARBA00022837"/>
    </source>
</evidence>
<evidence type="ECO:0000256" key="4">
    <source>
        <dbReference type="ARBA" id="ARBA00009659"/>
    </source>
</evidence>
<keyword evidence="7" id="KW-0964">Secreted</keyword>
<evidence type="ECO:0000256" key="1">
    <source>
        <dbReference type="ARBA" id="ARBA00001604"/>
    </source>
</evidence>
<dbReference type="GO" id="GO:0050482">
    <property type="term" value="P:arachidonate secretion"/>
    <property type="evidence" value="ECO:0007669"/>
    <property type="project" value="InterPro"/>
</dbReference>
<accession>A0A8X6XXU4</accession>
<evidence type="ECO:0000256" key="2">
    <source>
        <dbReference type="ARBA" id="ARBA00001913"/>
    </source>
</evidence>
<keyword evidence="8" id="KW-0479">Metal-binding</keyword>
<keyword evidence="18" id="KW-1185">Reference proteome</keyword>
<proteinExistence type="inferred from homology"/>
<dbReference type="EC" id="3.1.1.4" evidence="5"/>
<protein>
    <recommendedName>
        <fullName evidence="6">Phospholipase A2</fullName>
        <ecNumber evidence="5">3.1.1.4</ecNumber>
    </recommendedName>
    <alternativeName>
        <fullName evidence="15">Phosphatidylcholine 2-acylhydrolase</fullName>
    </alternativeName>
</protein>
<evidence type="ECO:0000256" key="5">
    <source>
        <dbReference type="ARBA" id="ARBA00013278"/>
    </source>
</evidence>
<evidence type="ECO:0000256" key="6">
    <source>
        <dbReference type="ARBA" id="ARBA00021721"/>
    </source>
</evidence>
<feature type="domain" description="Phospholipase A2-like central" evidence="16">
    <location>
        <begin position="216"/>
        <end position="309"/>
    </location>
</feature>
<evidence type="ECO:0000256" key="9">
    <source>
        <dbReference type="ARBA" id="ARBA00022801"/>
    </source>
</evidence>
<evidence type="ECO:0000313" key="18">
    <source>
        <dbReference type="Proteomes" id="UP000886998"/>
    </source>
</evidence>
<dbReference type="Pfam" id="PF05826">
    <property type="entry name" value="Phospholip_A2_2"/>
    <property type="match status" value="1"/>
</dbReference>
<dbReference type="PROSITE" id="PS00118">
    <property type="entry name" value="PA2_HIS"/>
    <property type="match status" value="1"/>
</dbReference>
<gene>
    <name evidence="17" type="ORF">TNIN_211151</name>
</gene>
<keyword evidence="11" id="KW-0442">Lipid degradation</keyword>
<comment type="catalytic activity">
    <reaction evidence="1">
        <text>a 1,2-diacyl-sn-glycero-3-phosphocholine + H2O = a 1-acyl-sn-glycero-3-phosphocholine + a fatty acid + H(+)</text>
        <dbReference type="Rhea" id="RHEA:15801"/>
        <dbReference type="ChEBI" id="CHEBI:15377"/>
        <dbReference type="ChEBI" id="CHEBI:15378"/>
        <dbReference type="ChEBI" id="CHEBI:28868"/>
        <dbReference type="ChEBI" id="CHEBI:57643"/>
        <dbReference type="ChEBI" id="CHEBI:58168"/>
        <dbReference type="EC" id="3.1.1.4"/>
    </reaction>
</comment>
<dbReference type="GO" id="GO:0005576">
    <property type="term" value="C:extracellular region"/>
    <property type="evidence" value="ECO:0007669"/>
    <property type="project" value="UniProtKB-SubCell"/>
</dbReference>
<dbReference type="EMBL" id="BMAV01014168">
    <property type="protein sequence ID" value="GFY62306.1"/>
    <property type="molecule type" value="Genomic_DNA"/>
</dbReference>
<keyword evidence="10" id="KW-0106">Calcium</keyword>
<dbReference type="GO" id="GO:0046872">
    <property type="term" value="F:metal ion binding"/>
    <property type="evidence" value="ECO:0007669"/>
    <property type="project" value="UniProtKB-KW"/>
</dbReference>
<evidence type="ECO:0000256" key="3">
    <source>
        <dbReference type="ARBA" id="ARBA00004613"/>
    </source>
</evidence>
<evidence type="ECO:0000256" key="15">
    <source>
        <dbReference type="ARBA" id="ARBA00029903"/>
    </source>
</evidence>
<dbReference type="GO" id="GO:0004623">
    <property type="term" value="F:phospholipase A2 activity"/>
    <property type="evidence" value="ECO:0007669"/>
    <property type="project" value="UniProtKB-EC"/>
</dbReference>
<dbReference type="AlphaFoldDB" id="A0A8X6XXU4"/>
<dbReference type="InterPro" id="IPR036444">
    <property type="entry name" value="PLipase_A2_dom_sf"/>
</dbReference>
<evidence type="ECO:0000256" key="11">
    <source>
        <dbReference type="ARBA" id="ARBA00022963"/>
    </source>
</evidence>
<dbReference type="SUPFAM" id="SSF48619">
    <property type="entry name" value="Phospholipase A2, PLA2"/>
    <property type="match status" value="1"/>
</dbReference>
<dbReference type="InterPro" id="IPR016090">
    <property type="entry name" value="PLA2-like_dom"/>
</dbReference>
<evidence type="ECO:0000256" key="13">
    <source>
        <dbReference type="ARBA" id="ARBA00023145"/>
    </source>
</evidence>
<dbReference type="InterPro" id="IPR033113">
    <property type="entry name" value="PLA2_histidine"/>
</dbReference>
<comment type="cofactor">
    <cofactor evidence="2">
        <name>Ca(2+)</name>
        <dbReference type="ChEBI" id="CHEBI:29108"/>
    </cofactor>
</comment>
<sequence length="367" mass="41996">MYCLKSVLQSKIHFVKDKTVVVLHFQLANFDCLIDNLHCLINSDTEKKLYVVPDPKYDDGTSLVVVTWDKDDDTKCKILNDEKEILEISQRYVLQTPTEEEKRRIWSECEKFSKHTKSATGKSVNGVDEQFPQKIEGPEKNSPPTVKLSAQSYRIWDILYPVVTSTTESLKQRVIVNDNNSVKGAASTPKYENINKLSVTAHKAFVEVPAAISMVLPGTKWCGPGDVAENYDDLGYFEDVDRCCRAHDTCDDIIETGQTKHNLTNDSPFTTLSCKCDFEFYDCLSEIDTITSNTMGNTYFNVFQKYCYALDYPKKCKRFYPLLSDFCMEYETDYTAEMIYQWIPPKEYSKRALPPLPVSLAFLNQGT</sequence>
<dbReference type="FunFam" id="1.20.90.10:FF:000002">
    <property type="entry name" value="Phospholipase A2 group III"/>
    <property type="match status" value="1"/>
</dbReference>
<dbReference type="OrthoDB" id="6423898at2759"/>
<evidence type="ECO:0000256" key="8">
    <source>
        <dbReference type="ARBA" id="ARBA00022723"/>
    </source>
</evidence>
<evidence type="ECO:0000256" key="7">
    <source>
        <dbReference type="ARBA" id="ARBA00022525"/>
    </source>
</evidence>
<keyword evidence="14" id="KW-1015">Disulfide bond</keyword>
<evidence type="ECO:0000256" key="12">
    <source>
        <dbReference type="ARBA" id="ARBA00023098"/>
    </source>
</evidence>
<dbReference type="GO" id="GO:0006644">
    <property type="term" value="P:phospholipid metabolic process"/>
    <property type="evidence" value="ECO:0007669"/>
    <property type="project" value="InterPro"/>
</dbReference>
<name>A0A8X6XXU4_9ARAC</name>